<accession>A0A0A0EHV7</accession>
<comment type="caution">
    <text evidence="2">The sequence shown here is derived from an EMBL/GenBank/DDBJ whole genome shotgun (WGS) entry which is preliminary data.</text>
</comment>
<dbReference type="STRING" id="1461694.ATO9_07630"/>
<dbReference type="RefSeq" id="WP_043747270.1">
    <property type="nucleotide sequence ID" value="NZ_AQQX01000002.1"/>
</dbReference>
<dbReference type="EMBL" id="AQQX01000002">
    <property type="protein sequence ID" value="KGM49870.1"/>
    <property type="molecule type" value="Genomic_DNA"/>
</dbReference>
<evidence type="ECO:0000256" key="1">
    <source>
        <dbReference type="SAM" id="SignalP"/>
    </source>
</evidence>
<sequence>MRLLAILLALVWSGPIWAATAVVRSGEHDGFTRLVAYLPEGVEWDLAESANAARLTTTPSVQFDTSTIYDRIGRDRFSEVLQGRSNSPLELSYLCSCEFRTQLLPGNVLVIDLVDKKPDAVLPVVERPRSSARVPESVKVNTVSQADAKAVTEAATNNLPSMTEEGSPDQAARLAELEAMILQQVARAATQGLLKPGNKSRPVKNSDTPAIADQGVEAPVSPVSVPVEQAGGAVLHSSMIEDQHGDKPVTSDGRACLPDEALNVTEWRGEQPFTFELGQLRRDLMTELDRTRDETALATAKFYVGYGFGPEALGALAMMGDPGGEAQIVASMARILEYGHDPEPSAFAHQMDCDTHAAFWATLAHPAITPDMAPEVPAIMRTMNELPLMMRQYLGPILAERFIAAKDPGTAERLLRVVERGGETSEDRHILAEGKLNLAKGDSDQGKATLARAVGEGSEISPEALIAMVETELEEGNPVSRETAELVAAYALQFRNSDLAIDLLRVEILARAGAGQFETAFEILDQRAADNLDPLAVDRLRNRVAGLVTQSAPDAEFMAHALDLATRHVPTIDVATGNALSARLLDLGFPDLAEPFLSEGAEGAEGRARRILRSEVALATGRPLRAEAELVGLEGVEIDALRARARSESGDHGAASAVYSRLNQVDAAEDQAWLAGRWSDLSESEDPLKASVATLMKSTDTAPTSPEMGELAQNRRLLQDTAAAKSTLEQLLSRYEVSVAD</sequence>
<protein>
    <submittedName>
        <fullName evidence="2">Uncharacterized protein</fullName>
    </submittedName>
</protein>
<keyword evidence="1" id="KW-0732">Signal</keyword>
<keyword evidence="3" id="KW-1185">Reference proteome</keyword>
<reference evidence="2 3" key="1">
    <citation type="journal article" date="2015" name="Antonie Van Leeuwenhoek">
        <title>Pseudooceanicola atlanticus gen. nov. sp. nov., isolated from surface seawater of the Atlantic Ocean and reclassification of Oceanicola batsensis, Oceanicola marinus, Oceanicola nitratireducens, Oceanicola nanhaiensis, Oceanicola antarcticus and Oceanicola flagellatus, as Pseudooceanicola batsensis comb. nov., Pseudooceanicola marinus comb. nov., Pseudooceanicola nitratireducens comb. nov., Pseudooceanicola nanhaiensis comb. nov., Pseudooceanicola antarcticus comb. nov., and Pseudooceanicola flagellatus comb. nov.</title>
        <authorList>
            <person name="Lai Q."/>
            <person name="Li G."/>
            <person name="Liu X."/>
            <person name="Du Y."/>
            <person name="Sun F."/>
            <person name="Shao Z."/>
        </authorList>
    </citation>
    <scope>NUCLEOTIDE SEQUENCE [LARGE SCALE GENOMIC DNA]</scope>
    <source>
        <strain evidence="2 3">22II-s11g</strain>
    </source>
</reference>
<feature type="chain" id="PRO_5001969107" evidence="1">
    <location>
        <begin position="19"/>
        <end position="741"/>
    </location>
</feature>
<feature type="signal peptide" evidence="1">
    <location>
        <begin position="1"/>
        <end position="18"/>
    </location>
</feature>
<organism evidence="2 3">
    <name type="scientific">Pseudooceanicola atlanticus</name>
    <dbReference type="NCBI Taxonomy" id="1461694"/>
    <lineage>
        <taxon>Bacteria</taxon>
        <taxon>Pseudomonadati</taxon>
        <taxon>Pseudomonadota</taxon>
        <taxon>Alphaproteobacteria</taxon>
        <taxon>Rhodobacterales</taxon>
        <taxon>Paracoccaceae</taxon>
        <taxon>Pseudooceanicola</taxon>
    </lineage>
</organism>
<name>A0A0A0EHV7_9RHOB</name>
<gene>
    <name evidence="2" type="ORF">ATO9_07630</name>
</gene>
<proteinExistence type="predicted"/>
<dbReference type="eggNOG" id="COG3118">
    <property type="taxonomic scope" value="Bacteria"/>
</dbReference>
<evidence type="ECO:0000313" key="2">
    <source>
        <dbReference type="EMBL" id="KGM49870.1"/>
    </source>
</evidence>
<dbReference type="AlphaFoldDB" id="A0A0A0EHV7"/>
<dbReference type="Proteomes" id="UP000030004">
    <property type="component" value="Unassembled WGS sequence"/>
</dbReference>
<evidence type="ECO:0000313" key="3">
    <source>
        <dbReference type="Proteomes" id="UP000030004"/>
    </source>
</evidence>
<dbReference type="OrthoDB" id="7847197at2"/>